<comment type="similarity">
    <text evidence="2">Belongs to the TerC family.</text>
</comment>
<dbReference type="InterPro" id="IPR022301">
    <property type="entry name" value="Integral_membrane_YjbE"/>
</dbReference>
<evidence type="ECO:0000256" key="4">
    <source>
        <dbReference type="ARBA" id="ARBA00022989"/>
    </source>
</evidence>
<dbReference type="PANTHER" id="PTHR30238:SF4">
    <property type="entry name" value="SLL1022 PROTEIN"/>
    <property type="match status" value="1"/>
</dbReference>
<evidence type="ECO:0000313" key="6">
    <source>
        <dbReference type="EMBL" id="QBP10692.1"/>
    </source>
</evidence>
<protein>
    <submittedName>
        <fullName evidence="6">TerC family protein</fullName>
    </submittedName>
</protein>
<keyword evidence="3" id="KW-0812">Transmembrane</keyword>
<keyword evidence="4" id="KW-1133">Transmembrane helix</keyword>
<evidence type="ECO:0000256" key="5">
    <source>
        <dbReference type="ARBA" id="ARBA00023136"/>
    </source>
</evidence>
<dbReference type="OMA" id="NHRWIAY"/>
<dbReference type="Pfam" id="PF03741">
    <property type="entry name" value="TerC"/>
    <property type="match status" value="1"/>
</dbReference>
<gene>
    <name evidence="6" type="ORF">DDF84_013495</name>
</gene>
<dbReference type="NCBIfam" id="TIGR03717">
    <property type="entry name" value="R_switched_YjbE"/>
    <property type="match status" value="1"/>
</dbReference>
<organism evidence="6 7">
    <name type="scientific">Cupriavidus metallidurans</name>
    <dbReference type="NCBI Taxonomy" id="119219"/>
    <lineage>
        <taxon>Bacteria</taxon>
        <taxon>Pseudomonadati</taxon>
        <taxon>Pseudomonadota</taxon>
        <taxon>Betaproteobacteria</taxon>
        <taxon>Burkholderiales</taxon>
        <taxon>Burkholderiaceae</taxon>
        <taxon>Cupriavidus</taxon>
    </lineage>
</organism>
<evidence type="ECO:0000256" key="2">
    <source>
        <dbReference type="ARBA" id="ARBA00007511"/>
    </source>
</evidence>
<dbReference type="RefSeq" id="WP_011517147.1">
    <property type="nucleotide sequence ID" value="NZ_CP026544.1"/>
</dbReference>
<evidence type="ECO:0000256" key="3">
    <source>
        <dbReference type="ARBA" id="ARBA00022692"/>
    </source>
</evidence>
<dbReference type="EMBL" id="CP037900">
    <property type="protein sequence ID" value="QBP10692.1"/>
    <property type="molecule type" value="Genomic_DNA"/>
</dbReference>
<dbReference type="AlphaFoldDB" id="A0A132HME5"/>
<sequence>MEWFTDLFTMQFLTALLSIVVIDLVLAGDNAIVIALAARNLPPHLQKKAIVWGTIGAVVVRSAMTIGVVWLLKIPGLLLVGGLALVWIAYKLLAAEEDGDEHGSGASTLVGAMKTIIIADAVMGVDNVLAVAGAAHGSFLLVVLGLLISIPIVVWGSSLVLKLMARFPSIIYVGAGVLAFTAVKMILGEPITKPFFEAQPIIKWALYLVIVGGVLGAGYLTQKRREPSTQAN</sequence>
<proteinExistence type="inferred from homology"/>
<reference evidence="6 7" key="1">
    <citation type="submission" date="2019-03" db="EMBL/GenBank/DDBJ databases">
        <title>Comparative insights into the high quality Complete genome sequence of highly metal resistant Cupriavidus metallidurans strain BS1 isolated from a gold-copper mine.</title>
        <authorList>
            <person name="Mazhar H.S."/>
            <person name="Rensing C."/>
        </authorList>
    </citation>
    <scope>NUCLEOTIDE SEQUENCE [LARGE SCALE GENOMIC DNA]</scope>
    <source>
        <strain evidence="6 7">BS1</strain>
    </source>
</reference>
<dbReference type="Proteomes" id="UP000253772">
    <property type="component" value="Chromosome c1"/>
</dbReference>
<keyword evidence="5" id="KW-0472">Membrane</keyword>
<comment type="subcellular location">
    <subcellularLocation>
        <location evidence="1">Membrane</location>
        <topology evidence="1">Multi-pass membrane protein</topology>
    </subcellularLocation>
</comment>
<name>A0A132HME5_9BURK</name>
<dbReference type="OrthoDB" id="5295733at2"/>
<evidence type="ECO:0000313" key="7">
    <source>
        <dbReference type="Proteomes" id="UP000253772"/>
    </source>
</evidence>
<dbReference type="GO" id="GO:0016020">
    <property type="term" value="C:membrane"/>
    <property type="evidence" value="ECO:0007669"/>
    <property type="project" value="UniProtKB-SubCell"/>
</dbReference>
<dbReference type="InterPro" id="IPR005496">
    <property type="entry name" value="Integral_membrane_TerC"/>
</dbReference>
<dbReference type="PANTHER" id="PTHR30238">
    <property type="entry name" value="MEMBRANE BOUND PREDICTED REDOX MODULATOR"/>
    <property type="match status" value="1"/>
</dbReference>
<evidence type="ECO:0000256" key="1">
    <source>
        <dbReference type="ARBA" id="ARBA00004141"/>
    </source>
</evidence>
<accession>A0A132HME5</accession>